<dbReference type="PANTHER" id="PTHR11142:SF4">
    <property type="entry name" value="PSEUDOURIDYLATE SYNTHASE 1 HOMOLOG"/>
    <property type="match status" value="1"/>
</dbReference>
<dbReference type="SUPFAM" id="SSF55120">
    <property type="entry name" value="Pseudouridine synthase"/>
    <property type="match status" value="1"/>
</dbReference>
<dbReference type="InterPro" id="IPR020095">
    <property type="entry name" value="PsdUridine_synth_TruA_C"/>
</dbReference>
<dbReference type="InterPro" id="IPR020094">
    <property type="entry name" value="TruA/RsuA/RluB/E/F_N"/>
</dbReference>
<feature type="compositionally biased region" description="Basic and acidic residues" evidence="7">
    <location>
        <begin position="1"/>
        <end position="12"/>
    </location>
</feature>
<evidence type="ECO:0000256" key="7">
    <source>
        <dbReference type="SAM" id="MobiDB-lite"/>
    </source>
</evidence>
<dbReference type="GO" id="GO:0003723">
    <property type="term" value="F:RNA binding"/>
    <property type="evidence" value="ECO:0007669"/>
    <property type="project" value="InterPro"/>
</dbReference>
<feature type="binding site" evidence="6">
    <location>
        <position position="232"/>
    </location>
    <ligand>
        <name>substrate</name>
    </ligand>
</feature>
<dbReference type="CDD" id="cd02568">
    <property type="entry name" value="PseudoU_synth_PUS1_PUS2"/>
    <property type="match status" value="1"/>
</dbReference>
<dbReference type="InterPro" id="IPR001406">
    <property type="entry name" value="PsdUridine_synth_TruA"/>
</dbReference>
<dbReference type="InterPro" id="IPR041708">
    <property type="entry name" value="PUS1/PUS2-like"/>
</dbReference>
<sequence length="365" mass="40858">MADNSLGEKRGLETSSSPKPPSKRVKSTAEESMPDGSTSSDKPEADAEMTESNLSKPENGHEETAKEKGKGKAKGREKMKRDARKRQEERPPRDPDEPREPRLPKRQTAILMGFCGSSYHGMQYQNIKSMQGLPEQRTIEGELFKALVTAGAVSKDNADDPVKVSFARAARTDAGVHAVGNVVSMKMITEVPGIDNMLDRLNELLPPEIRVWDLQRVQNSFNARSQCDGRKYTYFFPSYLLIPPKPSSALDRAFKDYATSISREVTYTSDPFWNVPNAETSAADEDFTRKRAWRATPAHVERLPQDQKDKSNLRFMKKIEVDEPAVYGETEWIAVHLDGQSFMLHQIVSSSSLLLSVSYEASSVK</sequence>
<comment type="caution">
    <text evidence="8">The sequence shown here is derived from an EMBL/GenBank/DDBJ whole genome shotgun (WGS) entry which is preliminary data.</text>
</comment>
<dbReference type="PANTHER" id="PTHR11142">
    <property type="entry name" value="PSEUDOURIDYLATE SYNTHASE"/>
    <property type="match status" value="1"/>
</dbReference>
<feature type="compositionally biased region" description="Basic and acidic residues" evidence="7">
    <location>
        <begin position="58"/>
        <end position="103"/>
    </location>
</feature>
<evidence type="ECO:0000256" key="3">
    <source>
        <dbReference type="ARBA" id="ARBA00023235"/>
    </source>
</evidence>
<evidence type="ECO:0000256" key="4">
    <source>
        <dbReference type="ARBA" id="ARBA00036943"/>
    </source>
</evidence>
<evidence type="ECO:0000256" key="5">
    <source>
        <dbReference type="PIRSR" id="PIRSR641708-1"/>
    </source>
</evidence>
<evidence type="ECO:0000313" key="8">
    <source>
        <dbReference type="EMBL" id="KTB28409.1"/>
    </source>
</evidence>
<comment type="catalytic activity">
    <reaction evidence="4">
        <text>a uridine in tRNA = a pseudouridine in tRNA</text>
        <dbReference type="Rhea" id="RHEA:54572"/>
        <dbReference type="Rhea" id="RHEA-COMP:13339"/>
        <dbReference type="Rhea" id="RHEA-COMP:13934"/>
        <dbReference type="ChEBI" id="CHEBI:65314"/>
        <dbReference type="ChEBI" id="CHEBI:65315"/>
    </reaction>
</comment>
<evidence type="ECO:0008006" key="10">
    <source>
        <dbReference type="Google" id="ProtNLM"/>
    </source>
</evidence>
<keyword evidence="2" id="KW-0819">tRNA processing</keyword>
<dbReference type="Gene3D" id="3.30.70.660">
    <property type="entry name" value="Pseudouridine synthase I, catalytic domain, C-terminal subdomain"/>
    <property type="match status" value="1"/>
</dbReference>
<evidence type="ECO:0000256" key="2">
    <source>
        <dbReference type="ARBA" id="ARBA00022694"/>
    </source>
</evidence>
<dbReference type="GO" id="GO:0005634">
    <property type="term" value="C:nucleus"/>
    <property type="evidence" value="ECO:0007669"/>
    <property type="project" value="TreeGrafter"/>
</dbReference>
<dbReference type="Gene3D" id="3.30.70.580">
    <property type="entry name" value="Pseudouridine synthase I, catalytic domain, N-terminal subdomain"/>
    <property type="match status" value="1"/>
</dbReference>
<proteinExistence type="inferred from homology"/>
<name>A0A0W0EWF9_MONRR</name>
<organism evidence="8 9">
    <name type="scientific">Moniliophthora roreri</name>
    <name type="common">Frosty pod rot fungus</name>
    <name type="synonym">Monilia roreri</name>
    <dbReference type="NCBI Taxonomy" id="221103"/>
    <lineage>
        <taxon>Eukaryota</taxon>
        <taxon>Fungi</taxon>
        <taxon>Dikarya</taxon>
        <taxon>Basidiomycota</taxon>
        <taxon>Agaricomycotina</taxon>
        <taxon>Agaricomycetes</taxon>
        <taxon>Agaricomycetidae</taxon>
        <taxon>Agaricales</taxon>
        <taxon>Marasmiineae</taxon>
        <taxon>Marasmiaceae</taxon>
        <taxon>Moniliophthora</taxon>
    </lineage>
</organism>
<dbReference type="AlphaFoldDB" id="A0A0W0EWF9"/>
<keyword evidence="3" id="KW-0413">Isomerase</keyword>
<evidence type="ECO:0000313" key="9">
    <source>
        <dbReference type="Proteomes" id="UP000054988"/>
    </source>
</evidence>
<feature type="region of interest" description="Disordered" evidence="7">
    <location>
        <begin position="1"/>
        <end position="106"/>
    </location>
</feature>
<evidence type="ECO:0000256" key="1">
    <source>
        <dbReference type="ARBA" id="ARBA00009375"/>
    </source>
</evidence>
<dbReference type="eggNOG" id="KOG2553">
    <property type="taxonomic scope" value="Eukaryota"/>
</dbReference>
<comment type="similarity">
    <text evidence="1">Belongs to the tRNA pseudouridine synthase TruA family.</text>
</comment>
<dbReference type="GO" id="GO:0009982">
    <property type="term" value="F:pseudouridine synthase activity"/>
    <property type="evidence" value="ECO:0007669"/>
    <property type="project" value="InterPro"/>
</dbReference>
<accession>A0A0W0EWF9</accession>
<feature type="active site" description="Nucleophile" evidence="5">
    <location>
        <position position="173"/>
    </location>
</feature>
<dbReference type="FunFam" id="3.30.70.580:FF:000002">
    <property type="entry name" value="tRNA pseudouridine synthase"/>
    <property type="match status" value="1"/>
</dbReference>
<dbReference type="InterPro" id="IPR020103">
    <property type="entry name" value="PsdUridine_synth_cat_dom_sf"/>
</dbReference>
<evidence type="ECO:0000256" key="6">
    <source>
        <dbReference type="PIRSR" id="PIRSR641708-2"/>
    </source>
</evidence>
<dbReference type="GO" id="GO:1990481">
    <property type="term" value="P:mRNA pseudouridine synthesis"/>
    <property type="evidence" value="ECO:0007669"/>
    <property type="project" value="TreeGrafter"/>
</dbReference>
<protein>
    <recommendedName>
        <fullName evidence="10">Pseudouridine synthase</fullName>
    </recommendedName>
</protein>
<dbReference type="EMBL" id="LATX01002479">
    <property type="protein sequence ID" value="KTB28409.1"/>
    <property type="molecule type" value="Genomic_DNA"/>
</dbReference>
<dbReference type="GO" id="GO:0031119">
    <property type="term" value="P:tRNA pseudouridine synthesis"/>
    <property type="evidence" value="ECO:0007669"/>
    <property type="project" value="InterPro"/>
</dbReference>
<reference evidence="8 9" key="1">
    <citation type="submission" date="2015-12" db="EMBL/GenBank/DDBJ databases">
        <title>Draft genome sequence of Moniliophthora roreri, the causal agent of frosty pod rot of cacao.</title>
        <authorList>
            <person name="Aime M.C."/>
            <person name="Diaz-Valderrama J.R."/>
            <person name="Kijpornyongpan T."/>
            <person name="Phillips-Mora W."/>
        </authorList>
    </citation>
    <scope>NUCLEOTIDE SEQUENCE [LARGE SCALE GENOMIC DNA]</scope>
    <source>
        <strain evidence="8 9">MCA 2952</strain>
    </source>
</reference>
<dbReference type="Proteomes" id="UP000054988">
    <property type="component" value="Unassembled WGS sequence"/>
</dbReference>
<gene>
    <name evidence="8" type="ORF">WG66_19006</name>
</gene>